<reference evidence="1 2" key="1">
    <citation type="journal article" date="2010" name="Mol. Plant Microbe Interact.">
        <title>Streptomyces scabies 87-22 contains a coronafacic acid-like biosynthetic cluster that contributes to plant-microbe interactions.</title>
        <authorList>
            <person name="Bignell D.R."/>
            <person name="Seipke R.F."/>
            <person name="Huguet-Tapia J.C."/>
            <person name="Chambers A.H."/>
            <person name="Parry R.J."/>
            <person name="Loria R."/>
        </authorList>
    </citation>
    <scope>NUCLEOTIDE SEQUENCE [LARGE SCALE GENOMIC DNA]</scope>
    <source>
        <strain evidence="1 2">87.22</strain>
    </source>
</reference>
<dbReference type="Proteomes" id="UP000001444">
    <property type="component" value="Chromosome"/>
</dbReference>
<organism evidence="1 2">
    <name type="scientific">Streptomyces scabiei (strain 87.22)</name>
    <dbReference type="NCBI Taxonomy" id="680198"/>
    <lineage>
        <taxon>Bacteria</taxon>
        <taxon>Bacillati</taxon>
        <taxon>Actinomycetota</taxon>
        <taxon>Actinomycetes</taxon>
        <taxon>Kitasatosporales</taxon>
        <taxon>Streptomycetaceae</taxon>
        <taxon>Streptomyces</taxon>
    </lineage>
</organism>
<evidence type="ECO:0000313" key="1">
    <source>
        <dbReference type="EMBL" id="CBG69005.1"/>
    </source>
</evidence>
<accession>C9YSZ1</accession>
<dbReference type="EMBL" id="FN554889">
    <property type="protein sequence ID" value="CBG69005.1"/>
    <property type="molecule type" value="Genomic_DNA"/>
</dbReference>
<evidence type="ECO:0008006" key="3">
    <source>
        <dbReference type="Google" id="ProtNLM"/>
    </source>
</evidence>
<dbReference type="HOGENOM" id="CLU_1651230_0_0_11"/>
<keyword evidence="2" id="KW-1185">Reference proteome</keyword>
<name>C9YSZ1_STRSW</name>
<gene>
    <name evidence="1" type="ordered locus">SCAB_18801</name>
</gene>
<dbReference type="KEGG" id="scb:SCAB_18801"/>
<sequence>MRGLSAENYRPGTVNVYSTLSLGMVMVSAMLGRVHLSGRPDLLTPGRAAVVRRAGDVYKTYRHLLPHAEPHWPLGLPGWRDGWLALALRTDGGPTLPALWRRDGAAESVTVPLPGDGRPRVLFEAGRRAELVEDDAGRTLKVTLPAERSAVLIALDPERS</sequence>
<protein>
    <recommendedName>
        <fullName evidence="3">Glycosyl hydrolase family 36 C-terminal domain-containing protein</fullName>
    </recommendedName>
</protein>
<dbReference type="eggNOG" id="COG3345">
    <property type="taxonomic scope" value="Bacteria"/>
</dbReference>
<proteinExistence type="predicted"/>
<dbReference type="AlphaFoldDB" id="C9YSZ1"/>
<dbReference type="STRING" id="680198.SCAB_18801"/>
<evidence type="ECO:0000313" key="2">
    <source>
        <dbReference type="Proteomes" id="UP000001444"/>
    </source>
</evidence>